<evidence type="ECO:0000256" key="1">
    <source>
        <dbReference type="SAM" id="MobiDB-lite"/>
    </source>
</evidence>
<dbReference type="STRING" id="1081109.A0A168ATZ1"/>
<evidence type="ECO:0000313" key="3">
    <source>
        <dbReference type="EMBL" id="KZZ94351.1"/>
    </source>
</evidence>
<feature type="signal peptide" evidence="2">
    <location>
        <begin position="1"/>
        <end position="19"/>
    </location>
</feature>
<sequence>MVCLKKVLLFGMATELAVSVSVSPSLGEGAEVMVARANAAPAAATGAAPPKGKKGDGIMKIDPNRQKGQLQGKGDLDADIKTVLISEFKKLSTQHRLDKVMQEKFKQSPEQFLSAHLDPKKQEALPKKGNQPAKGPQGEDPEAAGDDDKGLFSNEIPDAPPGWGQKDPKELLGQKPQKGKYKVSKVPWKVSAGKKAFTSVLKTSGKLLGDKIPDYWGKFGSAFNTVGAVVNGEHWSEVAKAATSCIPFVNCVTQGITKEMVPERDDTTKAIDRLDVAACLIADALMYTPLAPFGYAIHGVRWVVDFFDLKPDNKFKEKKVEEMKAERNVAWRQFVDEKFLSEFASKQSGEGISTYLFIESAVRLYNNALSIGYMNASIGRIDQVHKDSNITAEEKSQLTQLFTTAADGVYQRTPQELINSQRASLVEYVDNMRADKSGASIKDRTKDFLEGFKQARLGGLSEGITKEVLTDDLPLPERVEVAFVVGQSIGQAKDLAAVQAIDAKTLDIPDAAAALKEVNDYLGQANKENRHKTTAPSSDKHVLVAMKRGIELQSWKPGFFKGDNSQFIPADPSKSFDEKAKQIKAEQDRKNKQKQQQPPKAQ</sequence>
<feature type="region of interest" description="Disordered" evidence="1">
    <location>
        <begin position="118"/>
        <end position="178"/>
    </location>
</feature>
<feature type="region of interest" description="Disordered" evidence="1">
    <location>
        <begin position="561"/>
        <end position="602"/>
    </location>
</feature>
<dbReference type="OrthoDB" id="4917004at2759"/>
<dbReference type="Proteomes" id="UP000078544">
    <property type="component" value="Unassembled WGS sequence"/>
</dbReference>
<accession>A0A168ATZ1</accession>
<feature type="chain" id="PRO_5007895467" description="Heat-labile enterotoxin, A chain" evidence="2">
    <location>
        <begin position="20"/>
        <end position="602"/>
    </location>
</feature>
<dbReference type="AlphaFoldDB" id="A0A168ATZ1"/>
<keyword evidence="4" id="KW-1185">Reference proteome</keyword>
<gene>
    <name evidence="3" type="ORF">AAL_05318</name>
</gene>
<evidence type="ECO:0000256" key="2">
    <source>
        <dbReference type="SAM" id="SignalP"/>
    </source>
</evidence>
<comment type="caution">
    <text evidence="3">The sequence shown here is derived from an EMBL/GenBank/DDBJ whole genome shotgun (WGS) entry which is preliminary data.</text>
</comment>
<reference evidence="3 4" key="1">
    <citation type="journal article" date="2016" name="Genome Biol. Evol.">
        <title>Divergent and convergent evolution of fungal pathogenicity.</title>
        <authorList>
            <person name="Shang Y."/>
            <person name="Xiao G."/>
            <person name="Zheng P."/>
            <person name="Cen K."/>
            <person name="Zhan S."/>
            <person name="Wang C."/>
        </authorList>
    </citation>
    <scope>NUCLEOTIDE SEQUENCE [LARGE SCALE GENOMIC DNA]</scope>
    <source>
        <strain evidence="3 4">RCEF 2490</strain>
    </source>
</reference>
<protein>
    <recommendedName>
        <fullName evidence="5">Heat-labile enterotoxin, A chain</fullName>
    </recommendedName>
</protein>
<proteinExistence type="predicted"/>
<evidence type="ECO:0008006" key="5">
    <source>
        <dbReference type="Google" id="ProtNLM"/>
    </source>
</evidence>
<name>A0A168ATZ1_9HYPO</name>
<evidence type="ECO:0000313" key="4">
    <source>
        <dbReference type="Proteomes" id="UP000078544"/>
    </source>
</evidence>
<feature type="compositionally biased region" description="Basic and acidic residues" evidence="1">
    <location>
        <begin position="574"/>
        <end position="590"/>
    </location>
</feature>
<dbReference type="EMBL" id="AZGY01000011">
    <property type="protein sequence ID" value="KZZ94351.1"/>
    <property type="molecule type" value="Genomic_DNA"/>
</dbReference>
<organism evidence="3 4">
    <name type="scientific">Moelleriella libera RCEF 2490</name>
    <dbReference type="NCBI Taxonomy" id="1081109"/>
    <lineage>
        <taxon>Eukaryota</taxon>
        <taxon>Fungi</taxon>
        <taxon>Dikarya</taxon>
        <taxon>Ascomycota</taxon>
        <taxon>Pezizomycotina</taxon>
        <taxon>Sordariomycetes</taxon>
        <taxon>Hypocreomycetidae</taxon>
        <taxon>Hypocreales</taxon>
        <taxon>Clavicipitaceae</taxon>
        <taxon>Moelleriella</taxon>
    </lineage>
</organism>
<keyword evidence="2" id="KW-0732">Signal</keyword>